<evidence type="ECO:0000313" key="1">
    <source>
        <dbReference type="EMBL" id="SEM92303.1"/>
    </source>
</evidence>
<evidence type="ECO:0000313" key="2">
    <source>
        <dbReference type="Proteomes" id="UP000199695"/>
    </source>
</evidence>
<dbReference type="STRING" id="1173111.SAMN05444955_103186"/>
<dbReference type="OrthoDB" id="7869153at2"/>
<dbReference type="RefSeq" id="WP_089965765.1">
    <property type="nucleotide sequence ID" value="NZ_FOCQ01000003.1"/>
</dbReference>
<protein>
    <submittedName>
        <fullName evidence="1">YheC/D like ATP-grasp</fullName>
    </submittedName>
</protein>
<accession>A0A1H8CB35</accession>
<dbReference type="AlphaFoldDB" id="A0A1H8CB35"/>
<dbReference type="SUPFAM" id="SSF56059">
    <property type="entry name" value="Glutathione synthetase ATP-binding domain-like"/>
    <property type="match status" value="1"/>
</dbReference>
<dbReference type="Gene3D" id="3.30.470.20">
    <property type="entry name" value="ATP-grasp fold, B domain"/>
    <property type="match status" value="1"/>
</dbReference>
<dbReference type="Pfam" id="PF14398">
    <property type="entry name" value="ATPgrasp_YheCD"/>
    <property type="match status" value="1"/>
</dbReference>
<keyword evidence="2" id="KW-1185">Reference proteome</keyword>
<dbReference type="InterPro" id="IPR026838">
    <property type="entry name" value="YheC/D"/>
</dbReference>
<reference evidence="1 2" key="1">
    <citation type="submission" date="2016-10" db="EMBL/GenBank/DDBJ databases">
        <authorList>
            <person name="de Groot N.N."/>
        </authorList>
    </citation>
    <scope>NUCLEOTIDE SEQUENCE [LARGE SCALE GENOMIC DNA]</scope>
    <source>
        <strain evidence="1 2">DSM 46701</strain>
    </source>
</reference>
<proteinExistence type="predicted"/>
<dbReference type="EMBL" id="FOCQ01000003">
    <property type="protein sequence ID" value="SEM92303.1"/>
    <property type="molecule type" value="Genomic_DNA"/>
</dbReference>
<sequence length="246" mass="28187">MGSVISKLDNSRLLRRHKTIGPYIPETLPLSQASLSPMLRQFPFVYLKPDNSCQGKGILRIDPLPSGEFLLRTRDTGSESVHFHLPHLWEAIHQAKIDRPYIIQQGINSVTLTGHLFDIRVHLMRIKGKWRVAGIVGRVAPKKSIVTNAYSGGISKHVDRLLTDDLGYNPRRAEHTIEELCTISKQATKIISRVYPRWSEFGLDIGIDPFHRIWIYEINIKPGTLVFKNLDRETFRHILKLRKKAS</sequence>
<gene>
    <name evidence="1" type="ORF">SAMN05444955_103186</name>
</gene>
<organism evidence="1 2">
    <name type="scientific">Lihuaxuella thermophila</name>
    <dbReference type="NCBI Taxonomy" id="1173111"/>
    <lineage>
        <taxon>Bacteria</taxon>
        <taxon>Bacillati</taxon>
        <taxon>Bacillota</taxon>
        <taxon>Bacilli</taxon>
        <taxon>Bacillales</taxon>
        <taxon>Thermoactinomycetaceae</taxon>
        <taxon>Lihuaxuella</taxon>
    </lineage>
</organism>
<name>A0A1H8CB35_9BACL</name>
<dbReference type="Proteomes" id="UP000199695">
    <property type="component" value="Unassembled WGS sequence"/>
</dbReference>